<dbReference type="OrthoDB" id="5734556at2"/>
<dbReference type="Pfam" id="PF01852">
    <property type="entry name" value="START"/>
    <property type="match status" value="1"/>
</dbReference>
<evidence type="ECO:0000313" key="3">
    <source>
        <dbReference type="Proteomes" id="UP000192472"/>
    </source>
</evidence>
<dbReference type="PANTHER" id="PTHR19308:SF14">
    <property type="entry name" value="START DOMAIN-CONTAINING PROTEIN"/>
    <property type="match status" value="1"/>
</dbReference>
<dbReference type="CDD" id="cd08876">
    <property type="entry name" value="START_1"/>
    <property type="match status" value="1"/>
</dbReference>
<dbReference type="PROSITE" id="PS50848">
    <property type="entry name" value="START"/>
    <property type="match status" value="1"/>
</dbReference>
<dbReference type="PANTHER" id="PTHR19308">
    <property type="entry name" value="PHOSPHATIDYLCHOLINE TRANSFER PROTEIN"/>
    <property type="match status" value="1"/>
</dbReference>
<dbReference type="GO" id="GO:0008289">
    <property type="term" value="F:lipid binding"/>
    <property type="evidence" value="ECO:0007669"/>
    <property type="project" value="InterPro"/>
</dbReference>
<dbReference type="InterPro" id="IPR023393">
    <property type="entry name" value="START-like_dom_sf"/>
</dbReference>
<dbReference type="InterPro" id="IPR051213">
    <property type="entry name" value="START_lipid_transfer"/>
</dbReference>
<protein>
    <submittedName>
        <fullName evidence="2">START domain-containing protein</fullName>
    </submittedName>
</protein>
<dbReference type="SUPFAM" id="SSF55961">
    <property type="entry name" value="Bet v1-like"/>
    <property type="match status" value="1"/>
</dbReference>
<dbReference type="Proteomes" id="UP000192472">
    <property type="component" value="Unassembled WGS sequence"/>
</dbReference>
<dbReference type="AlphaFoldDB" id="A0A1W2GI46"/>
<evidence type="ECO:0000259" key="1">
    <source>
        <dbReference type="PROSITE" id="PS50848"/>
    </source>
</evidence>
<proteinExistence type="predicted"/>
<accession>A0A1W2GI46</accession>
<keyword evidence="3" id="KW-1185">Reference proteome</keyword>
<dbReference type="GO" id="GO:0005737">
    <property type="term" value="C:cytoplasm"/>
    <property type="evidence" value="ECO:0007669"/>
    <property type="project" value="UniProtKB-ARBA"/>
</dbReference>
<organism evidence="2 3">
    <name type="scientific">Reichenbachiella faecimaris</name>
    <dbReference type="NCBI Taxonomy" id="692418"/>
    <lineage>
        <taxon>Bacteria</taxon>
        <taxon>Pseudomonadati</taxon>
        <taxon>Bacteroidota</taxon>
        <taxon>Cytophagia</taxon>
        <taxon>Cytophagales</taxon>
        <taxon>Reichenbachiellaceae</taxon>
        <taxon>Reichenbachiella</taxon>
    </lineage>
</organism>
<dbReference type="Gene3D" id="3.30.530.20">
    <property type="match status" value="1"/>
</dbReference>
<dbReference type="InterPro" id="IPR002913">
    <property type="entry name" value="START_lipid-bd_dom"/>
</dbReference>
<name>A0A1W2GI46_REIFA</name>
<dbReference type="PIRSF" id="PIRSF039033">
    <property type="entry name" value="START_dom"/>
    <property type="match status" value="1"/>
</dbReference>
<dbReference type="RefSeq" id="WP_084373489.1">
    <property type="nucleotide sequence ID" value="NZ_FWYF01000003.1"/>
</dbReference>
<sequence>MNYRRVALFLNLLTFPLFQSFSQTSWEIEKDKDGIKVYTKVEKDSGFKSFKAQMQVSASVPEILEILTDVDGYARWYGFTKAAKLLKQKEEVQYNYVETIFPWPYSNRDMVYRMSIHTTEHGAVKISLEGIPDYIPEKKGIVRMKKAEGYMLLQPSDDKTEVIYIFHSEPGDQVPAWLANKSIAELPFKTLIGLREMLGGD</sequence>
<dbReference type="InterPro" id="IPR028347">
    <property type="entry name" value="START_dom_prot"/>
</dbReference>
<dbReference type="STRING" id="692418.SAMN04488029_2836"/>
<reference evidence="2 3" key="1">
    <citation type="submission" date="2017-04" db="EMBL/GenBank/DDBJ databases">
        <authorList>
            <person name="Afonso C.L."/>
            <person name="Miller P.J."/>
            <person name="Scott M.A."/>
            <person name="Spackman E."/>
            <person name="Goraichik I."/>
            <person name="Dimitrov K.M."/>
            <person name="Suarez D.L."/>
            <person name="Swayne D.E."/>
        </authorList>
    </citation>
    <scope>NUCLEOTIDE SEQUENCE [LARGE SCALE GENOMIC DNA]</scope>
    <source>
        <strain evidence="2 3">DSM 26133</strain>
    </source>
</reference>
<evidence type="ECO:0000313" key="2">
    <source>
        <dbReference type="EMBL" id="SMD36333.1"/>
    </source>
</evidence>
<feature type="domain" description="START" evidence="1">
    <location>
        <begin position="26"/>
        <end position="201"/>
    </location>
</feature>
<gene>
    <name evidence="2" type="ORF">SAMN04488029_2836</name>
</gene>
<dbReference type="EMBL" id="FWYF01000003">
    <property type="protein sequence ID" value="SMD36333.1"/>
    <property type="molecule type" value="Genomic_DNA"/>
</dbReference>